<sequence length="345" mass="38529">MSCKRGSIALSKALRCVFISKATSRTPSRSINSLPHGIPSRNSGNSFSSRREPTPVDPKKFGPADYILKLKDEDIPALMVTVKDDQGNLGMPQFKSDVLKSFDRKAFFLVQLSKDDDFNDPICKIIPRATFFAQEKASNIMKRNNVSKERKEIEIPWKAAEADVDRKLRVANDLLEKGKKADVVIIARRPREIVQDKEEAQAIVNRISEKIANMQGVKGTIDVGGVMGKVITIHLEALVKQQQQQHDNKKLERNAKAIEITWTITDDEIGKKRLRVEQLLASGIPVDLIINSRRKAFEIPEQEGNKVLTRVWAALAKIRGIQEVQPREGAPGKMVTLYLGIGSAS</sequence>
<protein>
    <submittedName>
        <fullName evidence="5">Uncharacterized protein</fullName>
    </submittedName>
</protein>
<dbReference type="Proteomes" id="UP000664169">
    <property type="component" value="Unassembled WGS sequence"/>
</dbReference>
<dbReference type="GO" id="GO:0032790">
    <property type="term" value="P:ribosome disassembly"/>
    <property type="evidence" value="ECO:0007669"/>
    <property type="project" value="TreeGrafter"/>
</dbReference>
<dbReference type="GO" id="GO:0003743">
    <property type="term" value="F:translation initiation factor activity"/>
    <property type="evidence" value="ECO:0007669"/>
    <property type="project" value="UniProtKB-KW"/>
</dbReference>
<proteinExistence type="inferred from homology"/>
<dbReference type="GO" id="GO:0043022">
    <property type="term" value="F:ribosome binding"/>
    <property type="evidence" value="ECO:0007669"/>
    <property type="project" value="TreeGrafter"/>
</dbReference>
<name>A0A8H3HXN9_9LECA</name>
<dbReference type="PANTHER" id="PTHR10938">
    <property type="entry name" value="TRANSLATION INITIATION FACTOR IF-3"/>
    <property type="match status" value="1"/>
</dbReference>
<dbReference type="AlphaFoldDB" id="A0A8H3HXN9"/>
<organism evidence="5 6">
    <name type="scientific">Gomphillus americanus</name>
    <dbReference type="NCBI Taxonomy" id="1940652"/>
    <lineage>
        <taxon>Eukaryota</taxon>
        <taxon>Fungi</taxon>
        <taxon>Dikarya</taxon>
        <taxon>Ascomycota</taxon>
        <taxon>Pezizomycotina</taxon>
        <taxon>Lecanoromycetes</taxon>
        <taxon>OSLEUM clade</taxon>
        <taxon>Ostropomycetidae</taxon>
        <taxon>Ostropales</taxon>
        <taxon>Graphidaceae</taxon>
        <taxon>Gomphilloideae</taxon>
        <taxon>Gomphillus</taxon>
    </lineage>
</organism>
<dbReference type="Gene3D" id="3.30.110.10">
    <property type="entry name" value="Translation initiation factor 3 (IF-3), C-terminal domain"/>
    <property type="match status" value="1"/>
</dbReference>
<dbReference type="GO" id="GO:0070124">
    <property type="term" value="P:mitochondrial translational initiation"/>
    <property type="evidence" value="ECO:0007669"/>
    <property type="project" value="TreeGrafter"/>
</dbReference>
<feature type="region of interest" description="Disordered" evidence="4">
    <location>
        <begin position="26"/>
        <end position="58"/>
    </location>
</feature>
<gene>
    <name evidence="5" type="ORF">GOMPHAMPRED_004897</name>
</gene>
<feature type="compositionally biased region" description="Basic and acidic residues" evidence="4">
    <location>
        <begin position="49"/>
        <end position="58"/>
    </location>
</feature>
<dbReference type="PANTHER" id="PTHR10938:SF0">
    <property type="entry name" value="TRANSLATION INITIATION FACTOR IF-3, MITOCHONDRIAL"/>
    <property type="match status" value="1"/>
</dbReference>
<dbReference type="SUPFAM" id="SSF55200">
    <property type="entry name" value="Translation initiation factor IF3, C-terminal domain"/>
    <property type="match status" value="1"/>
</dbReference>
<keyword evidence="2" id="KW-0396">Initiation factor</keyword>
<comment type="similarity">
    <text evidence="1">Belongs to the IF-3 family.</text>
</comment>
<comment type="caution">
    <text evidence="5">The sequence shown here is derived from an EMBL/GenBank/DDBJ whole genome shotgun (WGS) entry which is preliminary data.</text>
</comment>
<evidence type="ECO:0000256" key="1">
    <source>
        <dbReference type="ARBA" id="ARBA00005439"/>
    </source>
</evidence>
<evidence type="ECO:0000256" key="2">
    <source>
        <dbReference type="ARBA" id="ARBA00022540"/>
    </source>
</evidence>
<reference evidence="5" key="1">
    <citation type="submission" date="2021-03" db="EMBL/GenBank/DDBJ databases">
        <authorList>
            <person name="Tagirdzhanova G."/>
        </authorList>
    </citation>
    <scope>NUCLEOTIDE SEQUENCE</scope>
</reference>
<dbReference type="EMBL" id="CAJPDQ010000003">
    <property type="protein sequence ID" value="CAF9906727.1"/>
    <property type="molecule type" value="Genomic_DNA"/>
</dbReference>
<evidence type="ECO:0000256" key="4">
    <source>
        <dbReference type="SAM" id="MobiDB-lite"/>
    </source>
</evidence>
<accession>A0A8H3HXN9</accession>
<dbReference type="OrthoDB" id="21573at2759"/>
<dbReference type="GO" id="GO:0005739">
    <property type="term" value="C:mitochondrion"/>
    <property type="evidence" value="ECO:0007669"/>
    <property type="project" value="TreeGrafter"/>
</dbReference>
<keyword evidence="6" id="KW-1185">Reference proteome</keyword>
<dbReference type="InterPro" id="IPR036788">
    <property type="entry name" value="T_IF-3_C_sf"/>
</dbReference>
<evidence type="ECO:0000256" key="3">
    <source>
        <dbReference type="ARBA" id="ARBA00022917"/>
    </source>
</evidence>
<keyword evidence="3" id="KW-0648">Protein biosynthesis</keyword>
<evidence type="ECO:0000313" key="6">
    <source>
        <dbReference type="Proteomes" id="UP000664169"/>
    </source>
</evidence>
<dbReference type="InterPro" id="IPR001288">
    <property type="entry name" value="Translation_initiation_fac_3"/>
</dbReference>
<evidence type="ECO:0000313" key="5">
    <source>
        <dbReference type="EMBL" id="CAF9906727.1"/>
    </source>
</evidence>